<dbReference type="AlphaFoldDB" id="A0A397T8A3"/>
<proteinExistence type="predicted"/>
<gene>
    <name evidence="2" type="ORF">C1645_767878</name>
</gene>
<keyword evidence="1" id="KW-0472">Membrane</keyword>
<name>A0A397T8A3_9GLOM</name>
<keyword evidence="1" id="KW-1133">Transmembrane helix</keyword>
<keyword evidence="3" id="KW-1185">Reference proteome</keyword>
<dbReference type="EMBL" id="QKYT01000157">
    <property type="protein sequence ID" value="RIA91291.1"/>
    <property type="molecule type" value="Genomic_DNA"/>
</dbReference>
<feature type="transmembrane region" description="Helical" evidence="1">
    <location>
        <begin position="54"/>
        <end position="75"/>
    </location>
</feature>
<feature type="transmembrane region" description="Helical" evidence="1">
    <location>
        <begin position="6"/>
        <end position="28"/>
    </location>
</feature>
<sequence length="78" mass="9485">MHVKRSFFIISNLLSSIFTMLLRLIILVDKSVIFLPRLLFFKCRAREKKNKRKFFFHYCYHLIIVIINCDFFGYLNCS</sequence>
<accession>A0A397T8A3</accession>
<evidence type="ECO:0000313" key="3">
    <source>
        <dbReference type="Proteomes" id="UP000265703"/>
    </source>
</evidence>
<reference evidence="2" key="1">
    <citation type="submission" date="2018-06" db="EMBL/GenBank/DDBJ databases">
        <title>Comparative genomics reveals the genomic features of Rhizophagus irregularis, R. cerebriforme, R. diaphanum and Gigaspora rosea, and their symbiotic lifestyle signature.</title>
        <authorList>
            <person name="Morin E."/>
            <person name="San Clemente H."/>
            <person name="Chen E.C.H."/>
            <person name="De La Providencia I."/>
            <person name="Hainaut M."/>
            <person name="Kuo A."/>
            <person name="Kohler A."/>
            <person name="Murat C."/>
            <person name="Tang N."/>
            <person name="Roy S."/>
            <person name="Loubradou J."/>
            <person name="Henrissat B."/>
            <person name="Grigoriev I.V."/>
            <person name="Corradi N."/>
            <person name="Roux C."/>
            <person name="Martin F.M."/>
        </authorList>
    </citation>
    <scope>NUCLEOTIDE SEQUENCE [LARGE SCALE GENOMIC DNA]</scope>
    <source>
        <strain evidence="2">DAOM 227022</strain>
    </source>
</reference>
<comment type="caution">
    <text evidence="2">The sequence shown here is derived from an EMBL/GenBank/DDBJ whole genome shotgun (WGS) entry which is preliminary data.</text>
</comment>
<dbReference type="Proteomes" id="UP000265703">
    <property type="component" value="Unassembled WGS sequence"/>
</dbReference>
<keyword evidence="1" id="KW-0812">Transmembrane</keyword>
<evidence type="ECO:0000313" key="2">
    <source>
        <dbReference type="EMBL" id="RIA91291.1"/>
    </source>
</evidence>
<protein>
    <submittedName>
        <fullName evidence="2">Uncharacterized protein</fullName>
    </submittedName>
</protein>
<evidence type="ECO:0000256" key="1">
    <source>
        <dbReference type="SAM" id="Phobius"/>
    </source>
</evidence>
<organism evidence="2 3">
    <name type="scientific">Glomus cerebriforme</name>
    <dbReference type="NCBI Taxonomy" id="658196"/>
    <lineage>
        <taxon>Eukaryota</taxon>
        <taxon>Fungi</taxon>
        <taxon>Fungi incertae sedis</taxon>
        <taxon>Mucoromycota</taxon>
        <taxon>Glomeromycotina</taxon>
        <taxon>Glomeromycetes</taxon>
        <taxon>Glomerales</taxon>
        <taxon>Glomeraceae</taxon>
        <taxon>Glomus</taxon>
    </lineage>
</organism>